<feature type="region of interest" description="Disordered" evidence="1">
    <location>
        <begin position="45"/>
        <end position="68"/>
    </location>
</feature>
<evidence type="ECO:0000313" key="2">
    <source>
        <dbReference type="EMBL" id="KAF9893184.1"/>
    </source>
</evidence>
<name>A0AAD4CUY3_ASPNN</name>
<dbReference type="Proteomes" id="UP001194746">
    <property type="component" value="Unassembled WGS sequence"/>
</dbReference>
<accession>A0AAD4CUY3</accession>
<keyword evidence="3" id="KW-1185">Reference proteome</keyword>
<reference evidence="2" key="2">
    <citation type="submission" date="2020-02" db="EMBL/GenBank/DDBJ databases">
        <authorList>
            <person name="Gilchrist C.L.M."/>
            <person name="Chooi Y.-H."/>
        </authorList>
    </citation>
    <scope>NUCLEOTIDE SEQUENCE</scope>
    <source>
        <strain evidence="2">MST-FP2251</strain>
    </source>
</reference>
<evidence type="ECO:0000256" key="1">
    <source>
        <dbReference type="SAM" id="MobiDB-lite"/>
    </source>
</evidence>
<reference evidence="2" key="1">
    <citation type="journal article" date="2019" name="Beilstein J. Org. Chem.">
        <title>Nanangenines: drimane sesquiterpenoids as the dominant metabolite cohort of a novel Australian fungus, Aspergillus nanangensis.</title>
        <authorList>
            <person name="Lacey H.J."/>
            <person name="Gilchrist C.L.M."/>
            <person name="Crombie A."/>
            <person name="Kalaitzis J.A."/>
            <person name="Vuong D."/>
            <person name="Rutledge P.J."/>
            <person name="Turner P."/>
            <person name="Pitt J.I."/>
            <person name="Lacey E."/>
            <person name="Chooi Y.H."/>
            <person name="Piggott A.M."/>
        </authorList>
    </citation>
    <scope>NUCLEOTIDE SEQUENCE</scope>
    <source>
        <strain evidence="2">MST-FP2251</strain>
    </source>
</reference>
<dbReference type="EMBL" id="VCAU01000008">
    <property type="protein sequence ID" value="KAF9893184.1"/>
    <property type="molecule type" value="Genomic_DNA"/>
</dbReference>
<organism evidence="2 3">
    <name type="scientific">Aspergillus nanangensis</name>
    <dbReference type="NCBI Taxonomy" id="2582783"/>
    <lineage>
        <taxon>Eukaryota</taxon>
        <taxon>Fungi</taxon>
        <taxon>Dikarya</taxon>
        <taxon>Ascomycota</taxon>
        <taxon>Pezizomycotina</taxon>
        <taxon>Eurotiomycetes</taxon>
        <taxon>Eurotiomycetidae</taxon>
        <taxon>Eurotiales</taxon>
        <taxon>Aspergillaceae</taxon>
        <taxon>Aspergillus</taxon>
        <taxon>Aspergillus subgen. Circumdati</taxon>
    </lineage>
</organism>
<dbReference type="AlphaFoldDB" id="A0AAD4CUY3"/>
<proteinExistence type="predicted"/>
<protein>
    <submittedName>
        <fullName evidence="2">Uncharacterized protein</fullName>
    </submittedName>
</protein>
<evidence type="ECO:0000313" key="3">
    <source>
        <dbReference type="Proteomes" id="UP001194746"/>
    </source>
</evidence>
<sequence>MNPPLARVFSQRLALQPHLKNRVIHSQHRVLPTWRVVTSAAPAFSSRAPRFGNPKPGSSSKSEDASKPLQDEIPIASFASLGLGRNMKIFLYSILAVFGTMETWFYCEAIYRWWYGVKDGGSK</sequence>
<comment type="caution">
    <text evidence="2">The sequence shown here is derived from an EMBL/GenBank/DDBJ whole genome shotgun (WGS) entry which is preliminary data.</text>
</comment>
<gene>
    <name evidence="2" type="ORF">FE257_011607</name>
</gene>